<dbReference type="InterPro" id="IPR039859">
    <property type="entry name" value="PFA4/ZDH16/20/ERF2-like"/>
</dbReference>
<dbReference type="EMBL" id="ATMH01007172">
    <property type="protein sequence ID" value="EPY24454.1"/>
    <property type="molecule type" value="Genomic_DNA"/>
</dbReference>
<keyword evidence="3 7" id="KW-0812">Transmembrane</keyword>
<dbReference type="PANTHER" id="PTHR22883:SF203">
    <property type="entry name" value="PALMITOYLTRANSFERASE"/>
    <property type="match status" value="1"/>
</dbReference>
<dbReference type="Pfam" id="PF01529">
    <property type="entry name" value="DHHC"/>
    <property type="match status" value="1"/>
</dbReference>
<evidence type="ECO:0000256" key="8">
    <source>
        <dbReference type="SAM" id="MobiDB-lite"/>
    </source>
</evidence>
<evidence type="ECO:0000313" key="10">
    <source>
        <dbReference type="EMBL" id="EPY24454.1"/>
    </source>
</evidence>
<dbReference type="PROSITE" id="PS50216">
    <property type="entry name" value="DHHC"/>
    <property type="match status" value="1"/>
</dbReference>
<dbReference type="GO" id="GO:0016020">
    <property type="term" value="C:membrane"/>
    <property type="evidence" value="ECO:0007669"/>
    <property type="project" value="UniProtKB-SubCell"/>
</dbReference>
<evidence type="ECO:0000256" key="7">
    <source>
        <dbReference type="RuleBase" id="RU079119"/>
    </source>
</evidence>
<dbReference type="AlphaFoldDB" id="S9U6N0"/>
<feature type="domain" description="Palmitoyltransferase DHHC" evidence="9">
    <location>
        <begin position="117"/>
        <end position="255"/>
    </location>
</feature>
<dbReference type="PANTHER" id="PTHR22883">
    <property type="entry name" value="ZINC FINGER DHHC DOMAIN CONTAINING PROTEIN"/>
    <property type="match status" value="1"/>
</dbReference>
<evidence type="ECO:0000256" key="3">
    <source>
        <dbReference type="ARBA" id="ARBA00022692"/>
    </source>
</evidence>
<feature type="transmembrane region" description="Helical" evidence="7">
    <location>
        <begin position="209"/>
        <end position="242"/>
    </location>
</feature>
<comment type="domain">
    <text evidence="7">The DHHC domain is required for palmitoyltransferase activity.</text>
</comment>
<dbReference type="GO" id="GO:0005794">
    <property type="term" value="C:Golgi apparatus"/>
    <property type="evidence" value="ECO:0007669"/>
    <property type="project" value="TreeGrafter"/>
</dbReference>
<proteinExistence type="inferred from homology"/>
<name>S9U6N0_9TRYP</name>
<keyword evidence="11" id="KW-1185">Reference proteome</keyword>
<evidence type="ECO:0000313" key="11">
    <source>
        <dbReference type="Proteomes" id="UP000015354"/>
    </source>
</evidence>
<organism evidence="10 11">
    <name type="scientific">Strigomonas culicis</name>
    <dbReference type="NCBI Taxonomy" id="28005"/>
    <lineage>
        <taxon>Eukaryota</taxon>
        <taxon>Discoba</taxon>
        <taxon>Euglenozoa</taxon>
        <taxon>Kinetoplastea</taxon>
        <taxon>Metakinetoplastina</taxon>
        <taxon>Trypanosomatida</taxon>
        <taxon>Trypanosomatidae</taxon>
        <taxon>Strigomonadinae</taxon>
        <taxon>Strigomonas</taxon>
    </lineage>
</organism>
<comment type="caution">
    <text evidence="10">The sequence shown here is derived from an EMBL/GenBank/DDBJ whole genome shotgun (WGS) entry which is preliminary data.</text>
</comment>
<keyword evidence="4 7" id="KW-1133">Transmembrane helix</keyword>
<keyword evidence="6 7" id="KW-0012">Acyltransferase</keyword>
<evidence type="ECO:0000256" key="2">
    <source>
        <dbReference type="ARBA" id="ARBA00022679"/>
    </source>
</evidence>
<comment type="subcellular location">
    <subcellularLocation>
        <location evidence="1">Membrane</location>
        <topology evidence="1">Multi-pass membrane protein</topology>
    </subcellularLocation>
</comment>
<dbReference type="GO" id="GO:0019706">
    <property type="term" value="F:protein-cysteine S-palmitoyltransferase activity"/>
    <property type="evidence" value="ECO:0007669"/>
    <property type="project" value="UniProtKB-EC"/>
</dbReference>
<comment type="catalytic activity">
    <reaction evidence="7">
        <text>L-cysteinyl-[protein] + hexadecanoyl-CoA = S-hexadecanoyl-L-cysteinyl-[protein] + CoA</text>
        <dbReference type="Rhea" id="RHEA:36683"/>
        <dbReference type="Rhea" id="RHEA-COMP:10131"/>
        <dbReference type="Rhea" id="RHEA-COMP:11032"/>
        <dbReference type="ChEBI" id="CHEBI:29950"/>
        <dbReference type="ChEBI" id="CHEBI:57287"/>
        <dbReference type="ChEBI" id="CHEBI:57379"/>
        <dbReference type="ChEBI" id="CHEBI:74151"/>
        <dbReference type="EC" id="2.3.1.225"/>
    </reaction>
</comment>
<dbReference type="InterPro" id="IPR001594">
    <property type="entry name" value="Palmitoyltrfase_DHHC"/>
</dbReference>
<protein>
    <recommendedName>
        <fullName evidence="7">Palmitoyltransferase</fullName>
        <ecNumber evidence="7">2.3.1.225</ecNumber>
    </recommendedName>
</protein>
<reference evidence="10 11" key="1">
    <citation type="journal article" date="2013" name="PLoS ONE">
        <title>Predicting the Proteins of Angomonas deanei, Strigomonas culicis and Their Respective Endosymbionts Reveals New Aspects of the Trypanosomatidae Family.</title>
        <authorList>
            <person name="Motta M.C."/>
            <person name="Martins A.C."/>
            <person name="de Souza S.S."/>
            <person name="Catta-Preta C.M."/>
            <person name="Silva R."/>
            <person name="Klein C.C."/>
            <person name="de Almeida L.G."/>
            <person name="de Lima Cunha O."/>
            <person name="Ciapina L.P."/>
            <person name="Brocchi M."/>
            <person name="Colabardini A.C."/>
            <person name="de Araujo Lima B."/>
            <person name="Machado C.R."/>
            <person name="de Almeida Soares C.M."/>
            <person name="Probst C.M."/>
            <person name="de Menezes C.B."/>
            <person name="Thompson C.E."/>
            <person name="Bartholomeu D.C."/>
            <person name="Gradia D.F."/>
            <person name="Pavoni D.P."/>
            <person name="Grisard E.C."/>
            <person name="Fantinatti-Garboggini F."/>
            <person name="Marchini F.K."/>
            <person name="Rodrigues-Luiz G.F."/>
            <person name="Wagner G."/>
            <person name="Goldman G.H."/>
            <person name="Fietto J.L."/>
            <person name="Elias M.C."/>
            <person name="Goldman M.H."/>
            <person name="Sagot M.F."/>
            <person name="Pereira M."/>
            <person name="Stoco P.H."/>
            <person name="de Mendonca-Neto R.P."/>
            <person name="Teixeira S.M."/>
            <person name="Maciel T.E."/>
            <person name="de Oliveira Mendes T.A."/>
            <person name="Urmenyi T.P."/>
            <person name="de Souza W."/>
            <person name="Schenkman S."/>
            <person name="de Vasconcelos A.T."/>
        </authorList>
    </citation>
    <scope>NUCLEOTIDE SEQUENCE [LARGE SCALE GENOMIC DNA]</scope>
</reference>
<dbReference type="Proteomes" id="UP000015354">
    <property type="component" value="Unassembled WGS sequence"/>
</dbReference>
<keyword evidence="2 7" id="KW-0808">Transferase</keyword>
<feature type="compositionally biased region" description="Basic and acidic residues" evidence="8">
    <location>
        <begin position="310"/>
        <end position="319"/>
    </location>
</feature>
<gene>
    <name evidence="10" type="ORF">STCU_07172</name>
</gene>
<evidence type="ECO:0000256" key="6">
    <source>
        <dbReference type="ARBA" id="ARBA00023315"/>
    </source>
</evidence>
<feature type="transmembrane region" description="Helical" evidence="7">
    <location>
        <begin position="161"/>
        <end position="188"/>
    </location>
</feature>
<evidence type="ECO:0000256" key="5">
    <source>
        <dbReference type="ARBA" id="ARBA00023136"/>
    </source>
</evidence>
<comment type="similarity">
    <text evidence="7">Belongs to the DHHC palmitoyltransferase family.</text>
</comment>
<evidence type="ECO:0000256" key="1">
    <source>
        <dbReference type="ARBA" id="ARBA00004141"/>
    </source>
</evidence>
<accession>S9U6N0</accession>
<dbReference type="GO" id="GO:0005783">
    <property type="term" value="C:endoplasmic reticulum"/>
    <property type="evidence" value="ECO:0007669"/>
    <property type="project" value="TreeGrafter"/>
</dbReference>
<sequence length="350" mass="39555">MGCCSTLDPDGEWRDVYDDPVRPRRNGWECPPDFLQICSWTLIIVIAVLHYTMQIAFMEGVLFLVTIVITSCCVGCIVVSKITLELYHQEDPVVFRKDLPRLESEDLAEENAPEGMEPCVFCRRFVSKGSKHCSVCDKCVPGFDHHCRWLNSCVGVKNYRLFAFFMASAFVGMMWVIAISLYTIIVCLRDRDAFEAAHMRGHPYYSPRHAFPAIVVFNFVCLGLSCMGAVAVGKLIFFHVYLHRTHQTTYEHILKKRQRQKERGEYHQAHPQVEEGCCACVALKRRRDFKRHSKMKAAAAAEAAAAAPRQDYEPYDETHGTVSDAGNTETGVLSATGTWASHHGEPVPAR</sequence>
<feature type="region of interest" description="Disordered" evidence="8">
    <location>
        <begin position="308"/>
        <end position="350"/>
    </location>
</feature>
<dbReference type="EC" id="2.3.1.225" evidence="7"/>
<keyword evidence="5 7" id="KW-0472">Membrane</keyword>
<dbReference type="GO" id="GO:0006612">
    <property type="term" value="P:protein targeting to membrane"/>
    <property type="evidence" value="ECO:0007669"/>
    <property type="project" value="TreeGrafter"/>
</dbReference>
<evidence type="ECO:0000259" key="9">
    <source>
        <dbReference type="Pfam" id="PF01529"/>
    </source>
</evidence>
<evidence type="ECO:0000256" key="4">
    <source>
        <dbReference type="ARBA" id="ARBA00022989"/>
    </source>
</evidence>
<feature type="transmembrane region" description="Helical" evidence="7">
    <location>
        <begin position="60"/>
        <end position="82"/>
    </location>
</feature>
<dbReference type="OrthoDB" id="9909019at2759"/>
<feature type="compositionally biased region" description="Polar residues" evidence="8">
    <location>
        <begin position="320"/>
        <end position="339"/>
    </location>
</feature>
<feature type="transmembrane region" description="Helical" evidence="7">
    <location>
        <begin position="34"/>
        <end position="53"/>
    </location>
</feature>